<sequence length="281" mass="30907">MSHCGRRSSSAATAALLSVMIICAAAKCAQAIDYTHDQIQYQSLATKSGAYNFGYDTGVFGAHSFHRQWRDEAGEVRGQFGYTDPNGDLRTTHYKAGKDGYQILMVSVLVTGDYPYYQDKVEPGNPVRAGPRPLPGSGDALLVPGEGVVSRRLTADAAAHPGISPQAEPEPITNYRNALVAYPNGARDNYVVGNTRYYIPYRQAGEIGRPLALQRPFSNEISKFDRYYQRPRPSAALVNSSLGINPRRVVYYKDGRPLSYNPFEVYAQRAHLGYNPFVAAA</sequence>
<feature type="signal peptide" evidence="2">
    <location>
        <begin position="1"/>
        <end position="31"/>
    </location>
</feature>
<dbReference type="InterPro" id="IPR000618">
    <property type="entry name" value="Insect_cuticle"/>
</dbReference>
<dbReference type="InterPro" id="IPR050468">
    <property type="entry name" value="Cuticle_Struct_Prot"/>
</dbReference>
<dbReference type="OrthoDB" id="6436078at2759"/>
<evidence type="ECO:0008006" key="5">
    <source>
        <dbReference type="Google" id="ProtNLM"/>
    </source>
</evidence>
<organism evidence="3 4">
    <name type="scientific">Tropilaelaps mercedesae</name>
    <dbReference type="NCBI Taxonomy" id="418985"/>
    <lineage>
        <taxon>Eukaryota</taxon>
        <taxon>Metazoa</taxon>
        <taxon>Ecdysozoa</taxon>
        <taxon>Arthropoda</taxon>
        <taxon>Chelicerata</taxon>
        <taxon>Arachnida</taxon>
        <taxon>Acari</taxon>
        <taxon>Parasitiformes</taxon>
        <taxon>Mesostigmata</taxon>
        <taxon>Gamasina</taxon>
        <taxon>Dermanyssoidea</taxon>
        <taxon>Laelapidae</taxon>
        <taxon>Tropilaelaps</taxon>
    </lineage>
</organism>
<evidence type="ECO:0000313" key="3">
    <source>
        <dbReference type="EMBL" id="OQR70735.1"/>
    </source>
</evidence>
<reference evidence="3 4" key="1">
    <citation type="journal article" date="2017" name="Gigascience">
        <title>Draft genome of the honey bee ectoparasitic mite, Tropilaelaps mercedesae, is shaped by the parasitic life history.</title>
        <authorList>
            <person name="Dong X."/>
            <person name="Armstrong S.D."/>
            <person name="Xia D."/>
            <person name="Makepeace B.L."/>
            <person name="Darby A.C."/>
            <person name="Kadowaki T."/>
        </authorList>
    </citation>
    <scope>NUCLEOTIDE SEQUENCE [LARGE SCALE GENOMIC DNA]</scope>
    <source>
        <strain evidence="3">Wuxi-XJTLU</strain>
    </source>
</reference>
<keyword evidence="1" id="KW-0193">Cuticle</keyword>
<evidence type="ECO:0000313" key="4">
    <source>
        <dbReference type="Proteomes" id="UP000192247"/>
    </source>
</evidence>
<accession>A0A1V9XB09</accession>
<dbReference type="STRING" id="418985.A0A1V9XB09"/>
<dbReference type="InParanoid" id="A0A1V9XB09"/>
<dbReference type="Pfam" id="PF00379">
    <property type="entry name" value="Chitin_bind_4"/>
    <property type="match status" value="1"/>
</dbReference>
<dbReference type="GO" id="GO:0008010">
    <property type="term" value="F:structural constituent of chitin-based larval cuticle"/>
    <property type="evidence" value="ECO:0007669"/>
    <property type="project" value="TreeGrafter"/>
</dbReference>
<evidence type="ECO:0000256" key="2">
    <source>
        <dbReference type="SAM" id="SignalP"/>
    </source>
</evidence>
<dbReference type="PANTHER" id="PTHR10380:SF240">
    <property type="match status" value="1"/>
</dbReference>
<proteinExistence type="predicted"/>
<evidence type="ECO:0000256" key="1">
    <source>
        <dbReference type="PROSITE-ProRule" id="PRU00497"/>
    </source>
</evidence>
<dbReference type="AlphaFoldDB" id="A0A1V9XB09"/>
<dbReference type="Proteomes" id="UP000192247">
    <property type="component" value="Unassembled WGS sequence"/>
</dbReference>
<keyword evidence="4" id="KW-1185">Reference proteome</keyword>
<gene>
    <name evidence="3" type="ORF">BIW11_11434</name>
</gene>
<comment type="caution">
    <text evidence="3">The sequence shown here is derived from an EMBL/GenBank/DDBJ whole genome shotgun (WGS) entry which is preliminary data.</text>
</comment>
<keyword evidence="2" id="KW-0732">Signal</keyword>
<dbReference type="PANTHER" id="PTHR10380">
    <property type="entry name" value="CUTICLE PROTEIN"/>
    <property type="match status" value="1"/>
</dbReference>
<feature type="chain" id="PRO_5011986217" description="Cuticle protein 6" evidence="2">
    <location>
        <begin position="32"/>
        <end position="281"/>
    </location>
</feature>
<name>A0A1V9XB09_9ACAR</name>
<dbReference type="GO" id="GO:0062129">
    <property type="term" value="C:chitin-based extracellular matrix"/>
    <property type="evidence" value="ECO:0007669"/>
    <property type="project" value="TreeGrafter"/>
</dbReference>
<dbReference type="PROSITE" id="PS51155">
    <property type="entry name" value="CHIT_BIND_RR_2"/>
    <property type="match status" value="1"/>
</dbReference>
<dbReference type="EMBL" id="MNPL01016407">
    <property type="protein sequence ID" value="OQR70735.1"/>
    <property type="molecule type" value="Genomic_DNA"/>
</dbReference>
<protein>
    <recommendedName>
        <fullName evidence="5">Cuticle protein 6</fullName>
    </recommendedName>
</protein>